<dbReference type="InterPro" id="IPR041048">
    <property type="entry name" value="RuvB-like_C"/>
</dbReference>
<dbReference type="InterPro" id="IPR027238">
    <property type="entry name" value="RuvB-like"/>
</dbReference>
<evidence type="ECO:0000259" key="9">
    <source>
        <dbReference type="Pfam" id="PF06068"/>
    </source>
</evidence>
<keyword evidence="11" id="KW-1185">Reference proteome</keyword>
<keyword evidence="8" id="KW-0805">Transcription regulation</keyword>
<reference evidence="12" key="1">
    <citation type="submission" date="2016-11" db="UniProtKB">
        <authorList>
            <consortium name="WormBaseParasite"/>
        </authorList>
    </citation>
    <scope>IDENTIFICATION</scope>
</reference>
<dbReference type="Gene3D" id="3.40.50.300">
    <property type="entry name" value="P-loop containing nucleotide triphosphate hydrolases"/>
    <property type="match status" value="1"/>
</dbReference>
<dbReference type="Gene3D" id="1.10.8.60">
    <property type="match status" value="1"/>
</dbReference>
<keyword evidence="4 8" id="KW-0378">Hydrolase</keyword>
<dbReference type="Pfam" id="PF17856">
    <property type="entry name" value="TIP49_C"/>
    <property type="match status" value="1"/>
</dbReference>
<dbReference type="AlphaFoldDB" id="A0A1I8F832"/>
<evidence type="ECO:0000256" key="8">
    <source>
        <dbReference type="RuleBase" id="RU363048"/>
    </source>
</evidence>
<comment type="catalytic activity">
    <reaction evidence="8">
        <text>ATP + H2O = ADP + phosphate + H(+)</text>
        <dbReference type="Rhea" id="RHEA:13065"/>
        <dbReference type="ChEBI" id="CHEBI:15377"/>
        <dbReference type="ChEBI" id="CHEBI:15378"/>
        <dbReference type="ChEBI" id="CHEBI:30616"/>
        <dbReference type="ChEBI" id="CHEBI:43474"/>
        <dbReference type="ChEBI" id="CHEBI:456216"/>
        <dbReference type="EC" id="3.6.4.12"/>
    </reaction>
</comment>
<dbReference type="Proteomes" id="UP000095280">
    <property type="component" value="Unplaced"/>
</dbReference>
<keyword evidence="6 8" id="KW-0067">ATP-binding</keyword>
<dbReference type="GO" id="GO:0016887">
    <property type="term" value="F:ATP hydrolysis activity"/>
    <property type="evidence" value="ECO:0007669"/>
    <property type="project" value="RHEA"/>
</dbReference>
<feature type="domain" description="RuvB-like AAA-lid" evidence="10">
    <location>
        <begin position="174"/>
        <end position="239"/>
    </location>
</feature>
<dbReference type="GO" id="GO:0003678">
    <property type="term" value="F:DNA helicase activity"/>
    <property type="evidence" value="ECO:0007669"/>
    <property type="project" value="UniProtKB-EC"/>
</dbReference>
<dbReference type="GO" id="GO:0005634">
    <property type="term" value="C:nucleus"/>
    <property type="evidence" value="ECO:0007669"/>
    <property type="project" value="UniProtKB-SubCell"/>
</dbReference>
<sequence>VVEVQIDRPSHRFGANAKRKYRAGDVVTIDKASGRISRFRPLRSLELRELTTDATGGQTPKFVQVSEGELQGRSKEVVRDQINSKVAEWREEGKAEIVPGVLFVDEVHMLDIECFSFLNRALESDNGPSAHYGHQSRHHSHSRHELSIASRYSNRFLLDRLLIICYSSSEVKQILKIRCEEEDVEMSEDALTVLTKIGMETSLRYAIQLITTANLVCRKRKGLEVAVEDVKRVYSLFLDERRSRNI</sequence>
<proteinExistence type="inferred from homology"/>
<comment type="similarity">
    <text evidence="2 8">Belongs to the RuvB family.</text>
</comment>
<dbReference type="InterPro" id="IPR010339">
    <property type="entry name" value="TIP49_P-loop"/>
</dbReference>
<evidence type="ECO:0000256" key="1">
    <source>
        <dbReference type="ARBA" id="ARBA00004123"/>
    </source>
</evidence>
<accession>A0A1I8F832</accession>
<dbReference type="PANTHER" id="PTHR11093">
    <property type="entry name" value="RUVB-RELATED REPTIN AND PONTIN"/>
    <property type="match status" value="1"/>
</dbReference>
<dbReference type="EC" id="3.6.4.12" evidence="8"/>
<evidence type="ECO:0000313" key="11">
    <source>
        <dbReference type="Proteomes" id="UP000095280"/>
    </source>
</evidence>
<keyword evidence="5 8" id="KW-0347">Helicase</keyword>
<evidence type="ECO:0000256" key="2">
    <source>
        <dbReference type="ARBA" id="ARBA00007519"/>
    </source>
</evidence>
<evidence type="ECO:0000256" key="6">
    <source>
        <dbReference type="ARBA" id="ARBA00022840"/>
    </source>
</evidence>
<dbReference type="FunFam" id="1.10.8.60:FF:000010">
    <property type="entry name" value="RuvB-like helicase"/>
    <property type="match status" value="1"/>
</dbReference>
<organism evidence="11 12">
    <name type="scientific">Macrostomum lignano</name>
    <dbReference type="NCBI Taxonomy" id="282301"/>
    <lineage>
        <taxon>Eukaryota</taxon>
        <taxon>Metazoa</taxon>
        <taxon>Spiralia</taxon>
        <taxon>Lophotrochozoa</taxon>
        <taxon>Platyhelminthes</taxon>
        <taxon>Rhabditophora</taxon>
        <taxon>Macrostomorpha</taxon>
        <taxon>Macrostomida</taxon>
        <taxon>Macrostomidae</taxon>
        <taxon>Macrostomum</taxon>
    </lineage>
</organism>
<evidence type="ECO:0000256" key="7">
    <source>
        <dbReference type="ARBA" id="ARBA00023242"/>
    </source>
</evidence>
<keyword evidence="8" id="KW-0804">Transcription</keyword>
<keyword evidence="7 8" id="KW-0539">Nucleus</keyword>
<feature type="domain" description="TIP49 P-loop" evidence="9">
    <location>
        <begin position="75"/>
        <end position="165"/>
    </location>
</feature>
<name>A0A1I8F832_9PLAT</name>
<evidence type="ECO:0000256" key="4">
    <source>
        <dbReference type="ARBA" id="ARBA00022801"/>
    </source>
</evidence>
<evidence type="ECO:0000313" key="12">
    <source>
        <dbReference type="WBParaSite" id="maker-unitig_24175-snap-gene-0.1-mRNA-1"/>
    </source>
</evidence>
<evidence type="ECO:0000256" key="5">
    <source>
        <dbReference type="ARBA" id="ARBA00022806"/>
    </source>
</evidence>
<evidence type="ECO:0000259" key="10">
    <source>
        <dbReference type="Pfam" id="PF17856"/>
    </source>
</evidence>
<dbReference type="WBParaSite" id="maker-unitig_24175-snap-gene-0.1-mRNA-1">
    <property type="protein sequence ID" value="maker-unitig_24175-snap-gene-0.1-mRNA-1"/>
    <property type="gene ID" value="maker-unitig_24175-snap-gene-0.1"/>
</dbReference>
<keyword evidence="3 8" id="KW-0547">Nucleotide-binding</keyword>
<dbReference type="InterPro" id="IPR027417">
    <property type="entry name" value="P-loop_NTPase"/>
</dbReference>
<dbReference type="GO" id="GO:0005524">
    <property type="term" value="F:ATP binding"/>
    <property type="evidence" value="ECO:0007669"/>
    <property type="project" value="UniProtKB-KW"/>
</dbReference>
<evidence type="ECO:0000256" key="3">
    <source>
        <dbReference type="ARBA" id="ARBA00022741"/>
    </source>
</evidence>
<comment type="subcellular location">
    <subcellularLocation>
        <location evidence="1">Nucleus</location>
    </subcellularLocation>
</comment>
<dbReference type="SUPFAM" id="SSF52540">
    <property type="entry name" value="P-loop containing nucleoside triphosphate hydrolases"/>
    <property type="match status" value="1"/>
</dbReference>
<protein>
    <recommendedName>
        <fullName evidence="8">RuvB-like helicase</fullName>
        <ecNumber evidence="8">3.6.4.12</ecNumber>
    </recommendedName>
</protein>
<dbReference type="Pfam" id="PF06068">
    <property type="entry name" value="TIP49"/>
    <property type="match status" value="1"/>
</dbReference>